<sequence>MRKATDELVSLLSIFTRRESEPVRLRRPYLHRQIQFIGVDFSSAPQSAHQARTGKTVTRYASVQQGTKTVIQSQEDVLVCLATMETTVSSGAQKTLMVQTAKRHASARMEVNVRAHLAPVPVLLASLEQTAVKLVLKVIMDRIVSNGVSVAQESVTQ</sequence>
<accession>A0AAW0IWI9</accession>
<evidence type="ECO:0000313" key="2">
    <source>
        <dbReference type="Proteomes" id="UP001488838"/>
    </source>
</evidence>
<proteinExistence type="predicted"/>
<dbReference type="Proteomes" id="UP001488838">
    <property type="component" value="Unassembled WGS sequence"/>
</dbReference>
<evidence type="ECO:0000313" key="1">
    <source>
        <dbReference type="EMBL" id="KAK7818593.1"/>
    </source>
</evidence>
<protein>
    <submittedName>
        <fullName evidence="1">Uncharacterized protein</fullName>
    </submittedName>
</protein>
<name>A0AAW0IWI9_MYOGA</name>
<comment type="caution">
    <text evidence="1">The sequence shown here is derived from an EMBL/GenBank/DDBJ whole genome shotgun (WGS) entry which is preliminary data.</text>
</comment>
<dbReference type="EMBL" id="JBBHLL010000086">
    <property type="protein sequence ID" value="KAK7818593.1"/>
    <property type="molecule type" value="Genomic_DNA"/>
</dbReference>
<gene>
    <name evidence="1" type="ORF">U0070_001568</name>
</gene>
<keyword evidence="2" id="KW-1185">Reference proteome</keyword>
<organism evidence="1 2">
    <name type="scientific">Myodes glareolus</name>
    <name type="common">Bank vole</name>
    <name type="synonym">Clethrionomys glareolus</name>
    <dbReference type="NCBI Taxonomy" id="447135"/>
    <lineage>
        <taxon>Eukaryota</taxon>
        <taxon>Metazoa</taxon>
        <taxon>Chordata</taxon>
        <taxon>Craniata</taxon>
        <taxon>Vertebrata</taxon>
        <taxon>Euteleostomi</taxon>
        <taxon>Mammalia</taxon>
        <taxon>Eutheria</taxon>
        <taxon>Euarchontoglires</taxon>
        <taxon>Glires</taxon>
        <taxon>Rodentia</taxon>
        <taxon>Myomorpha</taxon>
        <taxon>Muroidea</taxon>
        <taxon>Cricetidae</taxon>
        <taxon>Arvicolinae</taxon>
        <taxon>Myodes</taxon>
    </lineage>
</organism>
<reference evidence="1 2" key="1">
    <citation type="journal article" date="2023" name="bioRxiv">
        <title>Conserved and derived expression patterns and positive selection on dental genes reveal complex evolutionary context of ever-growing rodent molars.</title>
        <authorList>
            <person name="Calamari Z.T."/>
            <person name="Song A."/>
            <person name="Cohen E."/>
            <person name="Akter M."/>
            <person name="Roy R.D."/>
            <person name="Hallikas O."/>
            <person name="Christensen M.M."/>
            <person name="Li P."/>
            <person name="Marangoni P."/>
            <person name="Jernvall J."/>
            <person name="Klein O.D."/>
        </authorList>
    </citation>
    <scope>NUCLEOTIDE SEQUENCE [LARGE SCALE GENOMIC DNA]</scope>
    <source>
        <strain evidence="1">V071</strain>
    </source>
</reference>
<dbReference type="AlphaFoldDB" id="A0AAW0IWI9"/>